<keyword evidence="5 8" id="KW-0732">Signal</keyword>
<keyword evidence="7" id="KW-1015">Disulfide bond</keyword>
<evidence type="ECO:0000256" key="7">
    <source>
        <dbReference type="ARBA" id="ARBA00023157"/>
    </source>
</evidence>
<proteinExistence type="inferred from homology"/>
<evidence type="ECO:0000313" key="10">
    <source>
        <dbReference type="Proteomes" id="UP000314981"/>
    </source>
</evidence>
<protein>
    <submittedName>
        <fullName evidence="9">Uncharacterized protein</fullName>
    </submittedName>
</protein>
<comment type="similarity">
    <text evidence="2">Belongs to the cathelicidin family.</text>
</comment>
<dbReference type="GO" id="GO:0050830">
    <property type="term" value="P:defense response to Gram-positive bacterium"/>
    <property type="evidence" value="ECO:0007669"/>
    <property type="project" value="TreeGrafter"/>
</dbReference>
<dbReference type="PROSITE" id="PS00947">
    <property type="entry name" value="CATHELICIDINS_2"/>
    <property type="match status" value="1"/>
</dbReference>
<name>A0A4W2DQX9_BOBOX</name>
<evidence type="ECO:0000256" key="8">
    <source>
        <dbReference type="SAM" id="SignalP"/>
    </source>
</evidence>
<dbReference type="Ensembl" id="ENSBIXT00000009519.1">
    <property type="protein sequence ID" value="ENSBIXP00000028690.1"/>
    <property type="gene ID" value="ENSBIXG00000010019.1"/>
</dbReference>
<dbReference type="SUPFAM" id="SSF54403">
    <property type="entry name" value="Cystatin/monellin"/>
    <property type="match status" value="1"/>
</dbReference>
<dbReference type="InterPro" id="IPR046350">
    <property type="entry name" value="Cystatin_sf"/>
</dbReference>
<dbReference type="AlphaFoldDB" id="A0A4W2DQX9"/>
<feature type="chain" id="PRO_5021269605" evidence="8">
    <location>
        <begin position="30"/>
        <end position="227"/>
    </location>
</feature>
<feature type="signal peptide" evidence="8">
    <location>
        <begin position="1"/>
        <end position="29"/>
    </location>
</feature>
<reference evidence="9" key="2">
    <citation type="submission" date="2025-08" db="UniProtKB">
        <authorList>
            <consortium name="Ensembl"/>
        </authorList>
    </citation>
    <scope>IDENTIFICATION</scope>
</reference>
<dbReference type="GO" id="GO:0045087">
    <property type="term" value="P:innate immune response"/>
    <property type="evidence" value="ECO:0007669"/>
    <property type="project" value="TreeGrafter"/>
</dbReference>
<dbReference type="PANTHER" id="PTHR10206">
    <property type="entry name" value="CATHELICIDIN"/>
    <property type="match status" value="1"/>
</dbReference>
<keyword evidence="10" id="KW-1185">Reference proteome</keyword>
<evidence type="ECO:0000256" key="2">
    <source>
        <dbReference type="ARBA" id="ARBA00005320"/>
    </source>
</evidence>
<dbReference type="PROSITE" id="PS00946">
    <property type="entry name" value="CATHELICIDINS_1"/>
    <property type="match status" value="1"/>
</dbReference>
<reference evidence="9 10" key="1">
    <citation type="submission" date="2018-11" db="EMBL/GenBank/DDBJ databases">
        <title>Haplotype-resolved cattle genomes.</title>
        <authorList>
            <person name="Low W.Y."/>
            <person name="Tearle R."/>
            <person name="Bickhart D.M."/>
            <person name="Rosen B.D."/>
            <person name="Koren S."/>
            <person name="Rhie A."/>
            <person name="Hiendleder S."/>
            <person name="Phillippy A.M."/>
            <person name="Smith T.P.L."/>
            <person name="Williams J.L."/>
        </authorList>
    </citation>
    <scope>NUCLEOTIDE SEQUENCE [LARGE SCALE GENOMIC DNA]</scope>
</reference>
<dbReference type="STRING" id="30522.A0A4W2DQX9"/>
<evidence type="ECO:0000256" key="1">
    <source>
        <dbReference type="ARBA" id="ARBA00004613"/>
    </source>
</evidence>
<keyword evidence="3" id="KW-0964">Secreted</keyword>
<dbReference type="GO" id="GO:0001530">
    <property type="term" value="F:lipopolysaccharide binding"/>
    <property type="evidence" value="ECO:0007669"/>
    <property type="project" value="TreeGrafter"/>
</dbReference>
<dbReference type="InterPro" id="IPR001894">
    <property type="entry name" value="Cathelicidin-like"/>
</dbReference>
<dbReference type="Proteomes" id="UP000314981">
    <property type="component" value="Chromosome 22"/>
</dbReference>
<evidence type="ECO:0000256" key="4">
    <source>
        <dbReference type="ARBA" id="ARBA00022529"/>
    </source>
</evidence>
<evidence type="ECO:0000256" key="6">
    <source>
        <dbReference type="ARBA" id="ARBA00023022"/>
    </source>
</evidence>
<dbReference type="GO" id="GO:0005615">
    <property type="term" value="C:extracellular space"/>
    <property type="evidence" value="ECO:0007669"/>
    <property type="project" value="TreeGrafter"/>
</dbReference>
<evidence type="ECO:0000256" key="5">
    <source>
        <dbReference type="ARBA" id="ARBA00022729"/>
    </source>
</evidence>
<keyword evidence="4" id="KW-0929">Antimicrobial</keyword>
<dbReference type="FunFam" id="3.10.450.10:FF:000003">
    <property type="entry name" value="Cathelicidin antimicrobial peptide"/>
    <property type="match status" value="1"/>
</dbReference>
<dbReference type="GO" id="GO:0061844">
    <property type="term" value="P:antimicrobial humoral immune response mediated by antimicrobial peptide"/>
    <property type="evidence" value="ECO:0007669"/>
    <property type="project" value="TreeGrafter"/>
</dbReference>
<comment type="subcellular location">
    <subcellularLocation>
        <location evidence="1">Secreted</location>
    </subcellularLocation>
</comment>
<reference evidence="9" key="3">
    <citation type="submission" date="2025-09" db="UniProtKB">
        <authorList>
            <consortium name="Ensembl"/>
        </authorList>
    </citation>
    <scope>IDENTIFICATION</scope>
</reference>
<dbReference type="InterPro" id="IPR018216">
    <property type="entry name" value="Cathelicidin_CS"/>
</dbReference>
<dbReference type="Pfam" id="PF00666">
    <property type="entry name" value="Cathelicidins"/>
    <property type="match status" value="1"/>
</dbReference>
<accession>A0A4W2DQX9</accession>
<organism evidence="9 10">
    <name type="scientific">Bos indicus x Bos taurus</name>
    <name type="common">Hybrid cattle</name>
    <dbReference type="NCBI Taxonomy" id="30522"/>
    <lineage>
        <taxon>Eukaryota</taxon>
        <taxon>Metazoa</taxon>
        <taxon>Chordata</taxon>
        <taxon>Craniata</taxon>
        <taxon>Vertebrata</taxon>
        <taxon>Euteleostomi</taxon>
        <taxon>Mammalia</taxon>
        <taxon>Eutheria</taxon>
        <taxon>Laurasiatheria</taxon>
        <taxon>Artiodactyla</taxon>
        <taxon>Ruminantia</taxon>
        <taxon>Pecora</taxon>
        <taxon>Bovidae</taxon>
        <taxon>Bovinae</taxon>
        <taxon>Bos</taxon>
    </lineage>
</organism>
<evidence type="ECO:0000256" key="3">
    <source>
        <dbReference type="ARBA" id="ARBA00022525"/>
    </source>
</evidence>
<keyword evidence="6" id="KW-0044">Antibiotic</keyword>
<dbReference type="OMA" id="WGPAIWI"/>
<sequence length="227" mass="25083">METQRASLSLGRCSLWLLLLGLVLPSASAQALSYREAVLRAVDQFNERSSEANLYRLLELDPTPNDDLDPGTRKPVSFRVKETDCPRTSQQPLEQCDFKENGRVKQCVGTVTLDPSNDQFDLNCNEVSGPFWTGGVLGKIVCGTSSVPMTRCPIQGRQRPSYPGPSFPKPQVSSPGAASLRAVVLYWGSHLGTDMRWILRTHSDFLNLTLEWGPAIWIFTSPPGNCD</sequence>
<dbReference type="PANTHER" id="PTHR10206:SF2">
    <property type="entry name" value="CATHELICIDIN ANTIMICROBIAL PEPTIDE"/>
    <property type="match status" value="1"/>
</dbReference>
<dbReference type="GO" id="GO:0050829">
    <property type="term" value="P:defense response to Gram-negative bacterium"/>
    <property type="evidence" value="ECO:0007669"/>
    <property type="project" value="TreeGrafter"/>
</dbReference>
<dbReference type="Gene3D" id="3.10.450.10">
    <property type="match status" value="1"/>
</dbReference>
<evidence type="ECO:0000313" key="9">
    <source>
        <dbReference type="Ensembl" id="ENSBIXP00000028690.1"/>
    </source>
</evidence>